<accession>A0A1N6E8G2</accession>
<comment type="catalytic activity">
    <reaction evidence="6 10">
        <text>L-methionyl-[protein] + [thioredoxin]-disulfide + H2O = L-methionyl-(S)-S-oxide-[protein] + [thioredoxin]-dithiol</text>
        <dbReference type="Rhea" id="RHEA:14217"/>
        <dbReference type="Rhea" id="RHEA-COMP:10698"/>
        <dbReference type="Rhea" id="RHEA-COMP:10700"/>
        <dbReference type="Rhea" id="RHEA-COMP:12313"/>
        <dbReference type="Rhea" id="RHEA-COMP:12315"/>
        <dbReference type="ChEBI" id="CHEBI:15377"/>
        <dbReference type="ChEBI" id="CHEBI:16044"/>
        <dbReference type="ChEBI" id="CHEBI:29950"/>
        <dbReference type="ChEBI" id="CHEBI:44120"/>
        <dbReference type="ChEBI" id="CHEBI:50058"/>
        <dbReference type="EC" id="1.8.4.11"/>
    </reaction>
</comment>
<evidence type="ECO:0000256" key="4">
    <source>
        <dbReference type="ARBA" id="ARBA00023268"/>
    </source>
</evidence>
<dbReference type="PROSITE" id="PS51257">
    <property type="entry name" value="PROKAR_LIPOPROTEIN"/>
    <property type="match status" value="1"/>
</dbReference>
<dbReference type="SUPFAM" id="SSF51316">
    <property type="entry name" value="Mss4-like"/>
    <property type="match status" value="1"/>
</dbReference>
<dbReference type="GO" id="GO:0033743">
    <property type="term" value="F:peptide-methionine (R)-S-oxide reductase activity"/>
    <property type="evidence" value="ECO:0007669"/>
    <property type="project" value="UniProtKB-UniRule"/>
</dbReference>
<comment type="caution">
    <text evidence="9">Lacks conserved residue(s) required for the propagation of feature annotation.</text>
</comment>
<comment type="function">
    <text evidence="5 10">Has an important function as a repair enzyme for proteins that have been inactivated by oxidation. Catalyzes the reversible oxidation-reduction of methionine sulfoxide in proteins to methionine.</text>
</comment>
<organism evidence="13 14">
    <name type="scientific">Chryseobacterium scophthalmum</name>
    <dbReference type="NCBI Taxonomy" id="59733"/>
    <lineage>
        <taxon>Bacteria</taxon>
        <taxon>Pseudomonadati</taxon>
        <taxon>Bacteroidota</taxon>
        <taxon>Flavobacteriia</taxon>
        <taxon>Flavobacteriales</taxon>
        <taxon>Weeksellaceae</taxon>
        <taxon>Chryseobacterium group</taxon>
        <taxon>Chryseobacterium</taxon>
    </lineage>
</organism>
<dbReference type="Pfam" id="PF01641">
    <property type="entry name" value="SelR"/>
    <property type="match status" value="1"/>
</dbReference>
<feature type="domain" description="MsrB" evidence="12">
    <location>
        <begin position="229"/>
        <end position="352"/>
    </location>
</feature>
<protein>
    <recommendedName>
        <fullName evidence="9 10">Multifunctional fusion protein</fullName>
    </recommendedName>
    <domain>
        <recommendedName>
            <fullName evidence="10">Peptide methionine sulfoxide reductase MsrA</fullName>
            <shortName evidence="10">Protein-methionine-S-oxide reductase</shortName>
            <ecNumber evidence="10">1.8.4.11</ecNumber>
        </recommendedName>
        <alternativeName>
            <fullName evidence="10">Peptide-methionine (S)-S-oxide reductase</fullName>
            <shortName evidence="10">Peptide Met(O) reductase</shortName>
        </alternativeName>
    </domain>
    <domain>
        <recommendedName>
            <fullName evidence="9">Peptide methionine sulfoxide reductase MsrB</fullName>
            <ecNumber evidence="9">1.8.4.12</ecNumber>
        </recommendedName>
        <alternativeName>
            <fullName evidence="9">Peptide-methionine (R)-S-oxide reductase</fullName>
        </alternativeName>
    </domain>
</protein>
<dbReference type="Gene3D" id="3.30.1060.10">
    <property type="entry name" value="Peptide methionine sulphoxide reductase MsrA"/>
    <property type="match status" value="1"/>
</dbReference>
<sequence length="370" mass="41720">MNTHNKTKMKNIFTFLGMVLGIGVFATSCGDAKQQSSSIKKENETTMNAKNVKEVYFAGGCFWGTEHFFQQIRGVVGTEVGYANGNKKNPTYEEVISHTTGFAETVKVKYDPEQVDLKLLIDLYFKTIDPTSLNKQGNDRGDQYRTGIYSTDKETEAIIKEEVQKLAKNYSKPVLVETIPLKNFYSAETYHQDYLDKNPGGYCHIEPGLFEMARNANPLPKAKYQKKDKDVLKKKLTAEQYAVTQENATERPHTNEYDKEFREGIYVDITTGEPLFISTDKFESGCGWPSFSKPISKNVIDEKTDNSIGMTRTEVRSKTGDAHLGHVFDDGPKDKGGLRYCINSASLKFIPKAEMKAKGYGEYISLLNKK</sequence>
<gene>
    <name evidence="9" type="primary">msrB</name>
    <name evidence="10" type="synonym">msrA</name>
    <name evidence="13" type="ORF">SAMN05421769_0014</name>
</gene>
<evidence type="ECO:0000313" key="14">
    <source>
        <dbReference type="Proteomes" id="UP000184782"/>
    </source>
</evidence>
<evidence type="ECO:0000256" key="10">
    <source>
        <dbReference type="HAMAP-Rule" id="MF_01401"/>
    </source>
</evidence>
<dbReference type="Proteomes" id="UP000184782">
    <property type="component" value="Unassembled WGS sequence"/>
</dbReference>
<keyword evidence="4" id="KW-0511">Multifunctional enzyme</keyword>
<dbReference type="STRING" id="59733.SAMN05421769_0014"/>
<dbReference type="PANTHER" id="PTHR10173">
    <property type="entry name" value="METHIONINE SULFOXIDE REDUCTASE"/>
    <property type="match status" value="1"/>
</dbReference>
<evidence type="ECO:0000313" key="13">
    <source>
        <dbReference type="EMBL" id="SIN79335.1"/>
    </source>
</evidence>
<feature type="active site" description="Nucleophile" evidence="9">
    <location>
        <position position="341"/>
    </location>
</feature>
<evidence type="ECO:0000256" key="11">
    <source>
        <dbReference type="SAM" id="SignalP"/>
    </source>
</evidence>
<dbReference type="Gene3D" id="2.170.150.20">
    <property type="entry name" value="Peptide methionine sulfoxide reductase"/>
    <property type="match status" value="1"/>
</dbReference>
<keyword evidence="14" id="KW-1185">Reference proteome</keyword>
<comment type="similarity">
    <text evidence="2">In the N-terminal section; belongs to the MsrA Met sulfoxide reductase family.</text>
</comment>
<dbReference type="EC" id="1.8.4.12" evidence="9"/>
<dbReference type="GO" id="GO:0008113">
    <property type="term" value="F:peptide-methionine (S)-S-oxide reductase activity"/>
    <property type="evidence" value="ECO:0007669"/>
    <property type="project" value="UniProtKB-UniRule"/>
</dbReference>
<evidence type="ECO:0000256" key="7">
    <source>
        <dbReference type="ARBA" id="ARBA00048488"/>
    </source>
</evidence>
<dbReference type="SUPFAM" id="SSF55068">
    <property type="entry name" value="Peptide methionine sulfoxide reductase"/>
    <property type="match status" value="1"/>
</dbReference>
<dbReference type="Pfam" id="PF01625">
    <property type="entry name" value="PMSR"/>
    <property type="match status" value="1"/>
</dbReference>
<dbReference type="InterPro" id="IPR011057">
    <property type="entry name" value="Mss4-like_sf"/>
</dbReference>
<evidence type="ECO:0000259" key="12">
    <source>
        <dbReference type="PROSITE" id="PS51790"/>
    </source>
</evidence>
<reference evidence="14" key="1">
    <citation type="submission" date="2016-12" db="EMBL/GenBank/DDBJ databases">
        <authorList>
            <person name="Varghese N."/>
            <person name="Submissions S."/>
        </authorList>
    </citation>
    <scope>NUCLEOTIDE SEQUENCE [LARGE SCALE GENOMIC DNA]</scope>
    <source>
        <strain evidence="14">DSM 16779</strain>
    </source>
</reference>
<dbReference type="InterPro" id="IPR002579">
    <property type="entry name" value="Met_Sox_Rdtase_MsrB_dom"/>
</dbReference>
<dbReference type="InterPro" id="IPR036509">
    <property type="entry name" value="Met_Sox_Rdtase_MsrA_sf"/>
</dbReference>
<feature type="chain" id="PRO_5013065642" description="Multifunctional fusion protein" evidence="11">
    <location>
        <begin position="27"/>
        <end position="370"/>
    </location>
</feature>
<dbReference type="GO" id="GO:0005737">
    <property type="term" value="C:cytoplasm"/>
    <property type="evidence" value="ECO:0007669"/>
    <property type="project" value="TreeGrafter"/>
</dbReference>
<evidence type="ECO:0000256" key="9">
    <source>
        <dbReference type="HAMAP-Rule" id="MF_01400"/>
    </source>
</evidence>
<evidence type="ECO:0000256" key="5">
    <source>
        <dbReference type="ARBA" id="ARBA00024679"/>
    </source>
</evidence>
<feature type="signal peptide" evidence="11">
    <location>
        <begin position="1"/>
        <end position="26"/>
    </location>
</feature>
<evidence type="ECO:0000256" key="6">
    <source>
        <dbReference type="ARBA" id="ARBA00047806"/>
    </source>
</evidence>
<dbReference type="NCBIfam" id="TIGR00357">
    <property type="entry name" value="peptide-methionine (R)-S-oxide reductase MsrB"/>
    <property type="match status" value="1"/>
</dbReference>
<evidence type="ECO:0000256" key="1">
    <source>
        <dbReference type="ARBA" id="ARBA00008076"/>
    </source>
</evidence>
<evidence type="ECO:0000256" key="8">
    <source>
        <dbReference type="ARBA" id="ARBA00048782"/>
    </source>
</evidence>
<keyword evidence="3 9" id="KW-0560">Oxidoreductase</keyword>
<proteinExistence type="inferred from homology"/>
<comment type="similarity">
    <text evidence="9">Belongs to the MsrB Met sulfoxide reductase family.</text>
</comment>
<dbReference type="EC" id="1.8.4.11" evidence="10"/>
<dbReference type="PROSITE" id="PS51790">
    <property type="entry name" value="MSRB"/>
    <property type="match status" value="1"/>
</dbReference>
<feature type="active site" evidence="10">
    <location>
        <position position="61"/>
    </location>
</feature>
<dbReference type="PANTHER" id="PTHR10173:SF59">
    <property type="entry name" value="PEPTIDE METHIONINE SULFOXIDE REDUCTASE MSRA_MSRB"/>
    <property type="match status" value="1"/>
</dbReference>
<comment type="similarity">
    <text evidence="1">In the C-terminal section; belongs to the MsrB Met sulfoxide reductase family.</text>
</comment>
<dbReference type="AlphaFoldDB" id="A0A1N6E8G2"/>
<dbReference type="InterPro" id="IPR002569">
    <property type="entry name" value="Met_Sox_Rdtase_MsrA_dom"/>
</dbReference>
<dbReference type="GO" id="GO:0030091">
    <property type="term" value="P:protein repair"/>
    <property type="evidence" value="ECO:0007669"/>
    <property type="project" value="InterPro"/>
</dbReference>
<comment type="similarity">
    <text evidence="10">Belongs to the MsrA Met sulfoxide reductase family.</text>
</comment>
<dbReference type="EMBL" id="FSRQ01000001">
    <property type="protein sequence ID" value="SIN79335.1"/>
    <property type="molecule type" value="Genomic_DNA"/>
</dbReference>
<dbReference type="HAMAP" id="MF_01401">
    <property type="entry name" value="MsrA"/>
    <property type="match status" value="1"/>
</dbReference>
<keyword evidence="11" id="KW-0732">Signal</keyword>
<evidence type="ECO:0000256" key="3">
    <source>
        <dbReference type="ARBA" id="ARBA00023002"/>
    </source>
</evidence>
<dbReference type="FunFam" id="2.170.150.20:FF:000003">
    <property type="entry name" value="Peptide methionine sulfoxide reductase MsrB"/>
    <property type="match status" value="1"/>
</dbReference>
<dbReference type="HAMAP" id="MF_01400">
    <property type="entry name" value="MsrB"/>
    <property type="match status" value="1"/>
</dbReference>
<dbReference type="GO" id="GO:0006979">
    <property type="term" value="P:response to oxidative stress"/>
    <property type="evidence" value="ECO:0007669"/>
    <property type="project" value="InterPro"/>
</dbReference>
<evidence type="ECO:0000256" key="2">
    <source>
        <dbReference type="ARBA" id="ARBA00011017"/>
    </source>
</evidence>
<dbReference type="NCBIfam" id="TIGR00401">
    <property type="entry name" value="msrA"/>
    <property type="match status" value="1"/>
</dbReference>
<comment type="catalytic activity">
    <reaction evidence="8 10">
        <text>[thioredoxin]-disulfide + L-methionine + H2O = L-methionine (S)-S-oxide + [thioredoxin]-dithiol</text>
        <dbReference type="Rhea" id="RHEA:19993"/>
        <dbReference type="Rhea" id="RHEA-COMP:10698"/>
        <dbReference type="Rhea" id="RHEA-COMP:10700"/>
        <dbReference type="ChEBI" id="CHEBI:15377"/>
        <dbReference type="ChEBI" id="CHEBI:29950"/>
        <dbReference type="ChEBI" id="CHEBI:50058"/>
        <dbReference type="ChEBI" id="CHEBI:57844"/>
        <dbReference type="ChEBI" id="CHEBI:58772"/>
        <dbReference type="EC" id="1.8.4.11"/>
    </reaction>
</comment>
<dbReference type="InterPro" id="IPR028427">
    <property type="entry name" value="Met_Sox_Rdtase_MsrB"/>
</dbReference>
<comment type="catalytic activity">
    <reaction evidence="7 9">
        <text>L-methionyl-[protein] + [thioredoxin]-disulfide + H2O = L-methionyl-(R)-S-oxide-[protein] + [thioredoxin]-dithiol</text>
        <dbReference type="Rhea" id="RHEA:24164"/>
        <dbReference type="Rhea" id="RHEA-COMP:10698"/>
        <dbReference type="Rhea" id="RHEA-COMP:10700"/>
        <dbReference type="Rhea" id="RHEA-COMP:12313"/>
        <dbReference type="Rhea" id="RHEA-COMP:12314"/>
        <dbReference type="ChEBI" id="CHEBI:15377"/>
        <dbReference type="ChEBI" id="CHEBI:16044"/>
        <dbReference type="ChEBI" id="CHEBI:29950"/>
        <dbReference type="ChEBI" id="CHEBI:45764"/>
        <dbReference type="ChEBI" id="CHEBI:50058"/>
        <dbReference type="EC" id="1.8.4.12"/>
    </reaction>
</comment>
<name>A0A1N6E8G2_9FLAO</name>
<dbReference type="GO" id="GO:0033744">
    <property type="term" value="F:L-methionine:thioredoxin-disulfide S-oxidoreductase activity"/>
    <property type="evidence" value="ECO:0007669"/>
    <property type="project" value="RHEA"/>
</dbReference>